<dbReference type="RefSeq" id="XP_001579760.1">
    <property type="nucleotide sequence ID" value="XM_001579710.1"/>
</dbReference>
<sequence>MLSLLLSASICKADIQYDGATGTVTVTANEEWTADEWYSIFSDIKNFTKAVLKGTYTAIPREAFSGAINMTEIDIQAPIVNISAYAFAQCNSLKTFTLPDSVQIVGYAAFSSCENLESFYWKNTNRYFGEYCFYNCPKLATFDHAEGDQTQPIEGKKFVYSNFTFQSCIALKTCNLHPSVRFIAPHLFDGCSSLATFTLPENVTIINDFSFSACGLTTFDASQIATINQFGFAGCLKLHTIKLSDKLRYIGPHAFETCIELQTVEGITNNNDFTIDDSVFEGALSLVSFHVPECMTKIPDYVFHNAQKLASVNIPIGVTYIGKYAFLNTSITEIYLQGNVTTIREGAFGALRNLKKITVTETNFNFKSVNNLLMTKDGKIIVAYPQDLHETKITIPDGAEYIGQYCYSYASSATEVVFPKSVIDIGLHAFAGCKSIQSITLPEHVETISDYAFQGCTGLIEINIQAKSICLGAFENCKSLKRVTFPAQLELIGNEAFRNCASLNEVNLQNCVNLTYLGNATFIFCSGLKKVTLPDKIRVIPNQCFFYCSNLQSFTFPPNVRRIRDHAFSYCKNLKSITLPEGLTNLGTKAFHNTALTHITVPANVSFIPNGVFSDIPTLETAEFKGVLRSFSANVFANDARLTKIQFWDDVKNFDKLALEGTRILNSILYCGQVAVEGTFVEDHTRIGSRITVQVGSDYPIETFGGVKVEKTVGICIPHRTPQPTPLASATPKPDNSKNKKLYIAIGVSAGVIILAVVAAAFIVKCCMVKRGWVKKETLTESLLTQTV</sequence>
<accession>A2DLF6</accession>
<protein>
    <submittedName>
        <fullName evidence="2">Surface antigen BspA-like</fullName>
    </submittedName>
</protein>
<dbReference type="KEGG" id="tva:5464288"/>
<dbReference type="AlphaFoldDB" id="A2DLF6"/>
<dbReference type="OrthoDB" id="1416801at2759"/>
<dbReference type="InterPro" id="IPR026906">
    <property type="entry name" value="LRR_5"/>
</dbReference>
<dbReference type="VEuPathDB" id="TrichDB:TVAG_268070"/>
<keyword evidence="1" id="KW-0472">Membrane</keyword>
<keyword evidence="1" id="KW-0812">Transmembrane</keyword>
<dbReference type="EMBL" id="DS113215">
    <property type="protein sequence ID" value="EAY18774.1"/>
    <property type="molecule type" value="Genomic_DNA"/>
</dbReference>
<dbReference type="Gene3D" id="3.80.10.10">
    <property type="entry name" value="Ribonuclease Inhibitor"/>
    <property type="match status" value="3"/>
</dbReference>
<name>A2DLF6_TRIV3</name>
<evidence type="ECO:0000256" key="1">
    <source>
        <dbReference type="SAM" id="Phobius"/>
    </source>
</evidence>
<dbReference type="PANTHER" id="PTHR45661:SF3">
    <property type="entry name" value="IG-LIKE DOMAIN-CONTAINING PROTEIN"/>
    <property type="match status" value="1"/>
</dbReference>
<dbReference type="InterPro" id="IPR032675">
    <property type="entry name" value="LRR_dom_sf"/>
</dbReference>
<feature type="transmembrane region" description="Helical" evidence="1">
    <location>
        <begin position="742"/>
        <end position="764"/>
    </location>
</feature>
<dbReference type="eggNOG" id="ENOG502SA9M">
    <property type="taxonomic scope" value="Eukaryota"/>
</dbReference>
<reference evidence="2" key="2">
    <citation type="journal article" date="2007" name="Science">
        <title>Draft genome sequence of the sexually transmitted pathogen Trichomonas vaginalis.</title>
        <authorList>
            <person name="Carlton J.M."/>
            <person name="Hirt R.P."/>
            <person name="Silva J.C."/>
            <person name="Delcher A.L."/>
            <person name="Schatz M."/>
            <person name="Zhao Q."/>
            <person name="Wortman J.R."/>
            <person name="Bidwell S.L."/>
            <person name="Alsmark U.C.M."/>
            <person name="Besteiro S."/>
            <person name="Sicheritz-Ponten T."/>
            <person name="Noel C.J."/>
            <person name="Dacks J.B."/>
            <person name="Foster P.G."/>
            <person name="Simillion C."/>
            <person name="Van de Peer Y."/>
            <person name="Miranda-Saavedra D."/>
            <person name="Barton G.J."/>
            <person name="Westrop G.D."/>
            <person name="Mueller S."/>
            <person name="Dessi D."/>
            <person name="Fiori P.L."/>
            <person name="Ren Q."/>
            <person name="Paulsen I."/>
            <person name="Zhang H."/>
            <person name="Bastida-Corcuera F.D."/>
            <person name="Simoes-Barbosa A."/>
            <person name="Brown M.T."/>
            <person name="Hayes R.D."/>
            <person name="Mukherjee M."/>
            <person name="Okumura C.Y."/>
            <person name="Schneider R."/>
            <person name="Smith A.J."/>
            <person name="Vanacova S."/>
            <person name="Villalvazo M."/>
            <person name="Haas B.J."/>
            <person name="Pertea M."/>
            <person name="Feldblyum T.V."/>
            <person name="Utterback T.R."/>
            <person name="Shu C.L."/>
            <person name="Osoegawa K."/>
            <person name="de Jong P.J."/>
            <person name="Hrdy I."/>
            <person name="Horvathova L."/>
            <person name="Zubacova Z."/>
            <person name="Dolezal P."/>
            <person name="Malik S.B."/>
            <person name="Logsdon J.M. Jr."/>
            <person name="Henze K."/>
            <person name="Gupta A."/>
            <person name="Wang C.C."/>
            <person name="Dunne R.L."/>
            <person name="Upcroft J.A."/>
            <person name="Upcroft P."/>
            <person name="White O."/>
            <person name="Salzberg S.L."/>
            <person name="Tang P."/>
            <person name="Chiu C.-H."/>
            <person name="Lee Y.-S."/>
            <person name="Embley T.M."/>
            <person name="Coombs G.H."/>
            <person name="Mottram J.C."/>
            <person name="Tachezy J."/>
            <person name="Fraser-Liggett C.M."/>
            <person name="Johnson P.J."/>
        </authorList>
    </citation>
    <scope>NUCLEOTIDE SEQUENCE [LARGE SCALE GENOMIC DNA]</scope>
    <source>
        <strain evidence="2">G3</strain>
    </source>
</reference>
<reference evidence="2" key="1">
    <citation type="submission" date="2006-10" db="EMBL/GenBank/DDBJ databases">
        <authorList>
            <person name="Amadeo P."/>
            <person name="Zhao Q."/>
            <person name="Wortman J."/>
            <person name="Fraser-Liggett C."/>
            <person name="Carlton J."/>
        </authorList>
    </citation>
    <scope>NUCLEOTIDE SEQUENCE</scope>
    <source>
        <strain evidence="2">G3</strain>
    </source>
</reference>
<proteinExistence type="predicted"/>
<dbReference type="VEuPathDB" id="TrichDB:TVAGG3_0013770"/>
<dbReference type="PANTHER" id="PTHR45661">
    <property type="entry name" value="SURFACE ANTIGEN"/>
    <property type="match status" value="1"/>
</dbReference>
<dbReference type="SMR" id="A2DLF6"/>
<evidence type="ECO:0000313" key="3">
    <source>
        <dbReference type="Proteomes" id="UP000001542"/>
    </source>
</evidence>
<dbReference type="InParanoid" id="A2DLF6"/>
<dbReference type="InterPro" id="IPR053139">
    <property type="entry name" value="Surface_bspA-like"/>
</dbReference>
<keyword evidence="3" id="KW-1185">Reference proteome</keyword>
<dbReference type="SUPFAM" id="SSF52058">
    <property type="entry name" value="L domain-like"/>
    <property type="match status" value="3"/>
</dbReference>
<dbReference type="Pfam" id="PF13306">
    <property type="entry name" value="LRR_5"/>
    <property type="match status" value="4"/>
</dbReference>
<gene>
    <name evidence="2" type="ORF">TVAG_268070</name>
</gene>
<keyword evidence="1" id="KW-1133">Transmembrane helix</keyword>
<organism evidence="2 3">
    <name type="scientific">Trichomonas vaginalis (strain ATCC PRA-98 / G3)</name>
    <dbReference type="NCBI Taxonomy" id="412133"/>
    <lineage>
        <taxon>Eukaryota</taxon>
        <taxon>Metamonada</taxon>
        <taxon>Parabasalia</taxon>
        <taxon>Trichomonadida</taxon>
        <taxon>Trichomonadidae</taxon>
        <taxon>Trichomonas</taxon>
    </lineage>
</organism>
<dbReference type="Proteomes" id="UP000001542">
    <property type="component" value="Unassembled WGS sequence"/>
</dbReference>
<evidence type="ECO:0000313" key="2">
    <source>
        <dbReference type="EMBL" id="EAY18774.1"/>
    </source>
</evidence>